<dbReference type="EC" id="3.2.1.41" evidence="3"/>
<dbReference type="Gene3D" id="3.20.20.80">
    <property type="entry name" value="Glycosidases"/>
    <property type="match status" value="1"/>
</dbReference>
<dbReference type="Proteomes" id="UP000239706">
    <property type="component" value="Unassembled WGS sequence"/>
</dbReference>
<dbReference type="CDD" id="cd02860">
    <property type="entry name" value="E_set_Pullulanase"/>
    <property type="match status" value="1"/>
</dbReference>
<dbReference type="Pfam" id="PF21653">
    <property type="entry name" value="pulA_all-beta"/>
    <property type="match status" value="1"/>
</dbReference>
<feature type="domain" description="Glycosyl hydrolase family 13 catalytic" evidence="2">
    <location>
        <begin position="208"/>
        <end position="614"/>
    </location>
</feature>
<evidence type="ECO:0000313" key="3">
    <source>
        <dbReference type="EMBL" id="PRR79062.1"/>
    </source>
</evidence>
<dbReference type="CDD" id="cd11341">
    <property type="entry name" value="AmyAc_Pullulanase_LD-like"/>
    <property type="match status" value="1"/>
</dbReference>
<keyword evidence="3" id="KW-0378">Hydrolase</keyword>
<comment type="caution">
    <text evidence="3">The sequence shown here is derived from an EMBL/GenBank/DDBJ whole genome shotgun (WGS) entry which is preliminary data.</text>
</comment>
<dbReference type="Pfam" id="PF02922">
    <property type="entry name" value="CBM_48"/>
    <property type="match status" value="1"/>
</dbReference>
<dbReference type="GO" id="GO:0005975">
    <property type="term" value="P:carbohydrate metabolic process"/>
    <property type="evidence" value="ECO:0007669"/>
    <property type="project" value="InterPro"/>
</dbReference>
<keyword evidence="3" id="KW-0326">Glycosidase</keyword>
<reference evidence="3 4" key="1">
    <citation type="submission" date="2018-03" db="EMBL/GenBank/DDBJ databases">
        <title>Genome sequence of Clostridium liquoris DSM 100320.</title>
        <authorList>
            <person name="Poehlein A."/>
            <person name="Daniel R."/>
        </authorList>
    </citation>
    <scope>NUCLEOTIDE SEQUENCE [LARGE SCALE GENOMIC DNA]</scope>
    <source>
        <strain evidence="3 4">DSM 100320</strain>
    </source>
</reference>
<dbReference type="InterPro" id="IPR017853">
    <property type="entry name" value="GH"/>
</dbReference>
<dbReference type="InterPro" id="IPR011840">
    <property type="entry name" value="PulA_typeI"/>
</dbReference>
<dbReference type="RefSeq" id="WP_106063243.1">
    <property type="nucleotide sequence ID" value="NZ_PVXO01000032.1"/>
</dbReference>
<dbReference type="AlphaFoldDB" id="A0A2T0B5B8"/>
<comment type="similarity">
    <text evidence="1">Belongs to the glycosyl hydrolase 13 family.</text>
</comment>
<sequence>MNIYDLVVTSFNKINFIVDDILNFKIQNIIIKNGDSILKIDGYEVIKNKFQLTLSSSINIKEESFVIYENLKIKASYYSLFSTKEFNNRYYCSSELGYNYTKDHTSFKIWCPIAVNLHVLIYKESESFTGEKPEKINMKEHPNGLWYCDVLGNLDGYYYTYEVDIYNDIYEAVDPYTVAVGINGFRGAIIDLNKTNPYDWYNDSSPRPRYFTDAVIYEVNVRDISSHPDSGIKNKGKFTGIIEENTYSSHNISTGLAHIQELGVTHIQLMPIFDFSHRSVDEKNPIDYNWGYDPKNYNVPEGSYSTDAFNPYCRIYELKKTIMELHKKGFCVNMDVVYNHLWDGIDNNFQKIFPGYYFRYNKDGSMSNGSGCNNDTASENLMMKKFIIDSIKFWVKEYHIDGFRFDLMGLHDIETMNSIRKELDTIDPSIMLYGEGWNLKTNLRDDEKACKENSSKMPNIGHFNDMIRDTIKGSIFIPKDTGYATGKDHMECLLKICITASLKFTDGDNGIFSNPCETINYVSCHDNHTLWDKINLSCENESLEDKKYMHKLCNGIILTSQGIPFLHSGVEFCRTKSMIENSFKSSDSINCIDWHRKALFLDVCKYYKDLINLRKEHAGFRMNKKEDIKNHLIFLNNVPKNIVAFILKDHANGDPWKSILIIYNPNKNAGILNIPYNSWNLIGTRDKISLSPLKIIEGDKIELEPISMTILYSNE</sequence>
<evidence type="ECO:0000259" key="2">
    <source>
        <dbReference type="SMART" id="SM00642"/>
    </source>
</evidence>
<dbReference type="Gene3D" id="2.60.40.10">
    <property type="entry name" value="Immunoglobulins"/>
    <property type="match status" value="1"/>
</dbReference>
<dbReference type="InterPro" id="IPR014756">
    <property type="entry name" value="Ig_E-set"/>
</dbReference>
<evidence type="ECO:0000313" key="4">
    <source>
        <dbReference type="Proteomes" id="UP000239706"/>
    </source>
</evidence>
<dbReference type="SUPFAM" id="SSF81296">
    <property type="entry name" value="E set domains"/>
    <property type="match status" value="1"/>
</dbReference>
<dbReference type="InterPro" id="IPR013780">
    <property type="entry name" value="Glyco_hydro_b"/>
</dbReference>
<dbReference type="Gene3D" id="2.60.40.1180">
    <property type="entry name" value="Golgi alpha-mannosidase II"/>
    <property type="match status" value="1"/>
</dbReference>
<dbReference type="EMBL" id="PVXO01000032">
    <property type="protein sequence ID" value="PRR79062.1"/>
    <property type="molecule type" value="Genomic_DNA"/>
</dbReference>
<accession>A0A2T0B5B8</accession>
<dbReference type="InterPro" id="IPR049117">
    <property type="entry name" value="pulA_all-beta"/>
</dbReference>
<name>A0A2T0B5B8_9CLOT</name>
<proteinExistence type="inferred from homology"/>
<keyword evidence="4" id="KW-1185">Reference proteome</keyword>
<dbReference type="GO" id="GO:0051060">
    <property type="term" value="F:pullulanase activity"/>
    <property type="evidence" value="ECO:0007669"/>
    <property type="project" value="UniProtKB-EC"/>
</dbReference>
<gene>
    <name evidence="3" type="primary">pulA</name>
    <name evidence="3" type="ORF">CLLI_11030</name>
</gene>
<protein>
    <submittedName>
        <fullName evidence="3">Pullulanase</fullName>
        <ecNumber evidence="3">3.2.1.41</ecNumber>
    </submittedName>
</protein>
<dbReference type="InterPro" id="IPR004193">
    <property type="entry name" value="Glyco_hydro_13_N"/>
</dbReference>
<dbReference type="InterPro" id="IPR013783">
    <property type="entry name" value="Ig-like_fold"/>
</dbReference>
<dbReference type="SMART" id="SM00642">
    <property type="entry name" value="Aamy"/>
    <property type="match status" value="1"/>
</dbReference>
<dbReference type="NCBIfam" id="TIGR02104">
    <property type="entry name" value="pulA_typeI"/>
    <property type="match status" value="1"/>
</dbReference>
<organism evidence="3 4">
    <name type="scientific">Clostridium liquoris</name>
    <dbReference type="NCBI Taxonomy" id="1289519"/>
    <lineage>
        <taxon>Bacteria</taxon>
        <taxon>Bacillati</taxon>
        <taxon>Bacillota</taxon>
        <taxon>Clostridia</taxon>
        <taxon>Eubacteriales</taxon>
        <taxon>Clostridiaceae</taxon>
        <taxon>Clostridium</taxon>
    </lineage>
</organism>
<dbReference type="SUPFAM" id="SSF51445">
    <property type="entry name" value="(Trans)glycosidases"/>
    <property type="match status" value="1"/>
</dbReference>
<dbReference type="SMR" id="A0A2T0B5B8"/>
<dbReference type="InterPro" id="IPR006047">
    <property type="entry name" value="GH13_cat_dom"/>
</dbReference>
<evidence type="ECO:0000256" key="1">
    <source>
        <dbReference type="ARBA" id="ARBA00008061"/>
    </source>
</evidence>
<dbReference type="PANTHER" id="PTHR43002">
    <property type="entry name" value="GLYCOGEN DEBRANCHING ENZYME"/>
    <property type="match status" value="1"/>
</dbReference>
<dbReference type="OrthoDB" id="9761875at2"/>